<organism evidence="2 3">
    <name type="scientific">Roseovarius phycicola</name>
    <dbReference type="NCBI Taxonomy" id="3080976"/>
    <lineage>
        <taxon>Bacteria</taxon>
        <taxon>Pseudomonadati</taxon>
        <taxon>Pseudomonadota</taxon>
        <taxon>Alphaproteobacteria</taxon>
        <taxon>Rhodobacterales</taxon>
        <taxon>Roseobacteraceae</taxon>
        <taxon>Roseovarius</taxon>
    </lineage>
</organism>
<sequence length="322" mass="35336">MPTIVVTQDGQTVQVSNGDRVVIDIPGGGSVTIVAANSNVRNFQIEYGGDDTVADQAIVDLDSFTRDDLNIQLRGYDPQDNLSLEGAENVQIGEPSLNEISFEYGDGLSGGVRILDPGERDLTADPPPITICFADGTIIDTELGPRPIESLQVGDNVRTVDNGLRPVKWIGKRKLSQNDLIQNPNLYPIRLRAGAFQNGLPWSDLIVSPQHRIRLRDWRAEMLYGKNDVLVPAKAFVGQPGVDVLDTWTGTYFHLLFDQHEMIWSNGLPTESLHPGEIALSAIAQMDEGFEPSKDMSDSVACLTSRPVLKVREARMLLNYAA</sequence>
<dbReference type="Gene3D" id="2.170.16.10">
    <property type="entry name" value="Hedgehog/Intein (Hint) domain"/>
    <property type="match status" value="1"/>
</dbReference>
<gene>
    <name evidence="2" type="ORF">RZ517_07035</name>
</gene>
<dbReference type="InterPro" id="IPR036844">
    <property type="entry name" value="Hint_dom_sf"/>
</dbReference>
<dbReference type="Proteomes" id="UP001364156">
    <property type="component" value="Chromosome"/>
</dbReference>
<dbReference type="SUPFAM" id="SSF51294">
    <property type="entry name" value="Hedgehog/intein (Hint) domain"/>
    <property type="match status" value="1"/>
</dbReference>
<dbReference type="EMBL" id="CP146069">
    <property type="protein sequence ID" value="WWR47917.1"/>
    <property type="molecule type" value="Genomic_DNA"/>
</dbReference>
<evidence type="ECO:0000259" key="1">
    <source>
        <dbReference type="Pfam" id="PF13403"/>
    </source>
</evidence>
<reference evidence="2 3" key="1">
    <citation type="submission" date="2023-10" db="EMBL/GenBank/DDBJ databases">
        <title>Roseovarius strain S88 nov., isolated from a marine algae.</title>
        <authorList>
            <person name="Lee M.W."/>
            <person name="Lee J.K."/>
            <person name="Kim J.M."/>
            <person name="Choi D.G."/>
            <person name="Baek J.H."/>
            <person name="Bayburt H."/>
            <person name="Jung J.J."/>
            <person name="Han D.M."/>
            <person name="Jeon C.O."/>
        </authorList>
    </citation>
    <scope>NUCLEOTIDE SEQUENCE [LARGE SCALE GENOMIC DNA]</scope>
    <source>
        <strain evidence="2 3">S88</strain>
    </source>
</reference>
<dbReference type="Pfam" id="PF13403">
    <property type="entry name" value="Hint_2"/>
    <property type="match status" value="1"/>
</dbReference>
<accession>A0ABZ2HKS6</accession>
<evidence type="ECO:0000313" key="2">
    <source>
        <dbReference type="EMBL" id="WWR47917.1"/>
    </source>
</evidence>
<proteinExistence type="predicted"/>
<keyword evidence="3" id="KW-1185">Reference proteome</keyword>
<evidence type="ECO:0000313" key="3">
    <source>
        <dbReference type="Proteomes" id="UP001364156"/>
    </source>
</evidence>
<name>A0ABZ2HKS6_9RHOB</name>
<dbReference type="RefSeq" id="WP_338550747.1">
    <property type="nucleotide sequence ID" value="NZ_CP146069.1"/>
</dbReference>
<dbReference type="InterPro" id="IPR028992">
    <property type="entry name" value="Hedgehog/Intein_dom"/>
</dbReference>
<feature type="domain" description="Hedgehog/Intein (Hint)" evidence="1">
    <location>
        <begin position="131"/>
        <end position="276"/>
    </location>
</feature>
<protein>
    <submittedName>
        <fullName evidence="2">Hint domain-containing protein</fullName>
    </submittedName>
</protein>